<dbReference type="Gene3D" id="1.10.1200.10">
    <property type="entry name" value="ACP-like"/>
    <property type="match status" value="1"/>
</dbReference>
<protein>
    <submittedName>
        <fullName evidence="5">Acetyl-CoA synthetase-like protein</fullName>
    </submittedName>
</protein>
<dbReference type="PANTHER" id="PTHR43439">
    <property type="entry name" value="PHENYLACETATE-COENZYME A LIGASE"/>
    <property type="match status" value="1"/>
</dbReference>
<dbReference type="PANTHER" id="PTHR43439:SF2">
    <property type="entry name" value="ENZYME, PUTATIVE (JCVI)-RELATED"/>
    <property type="match status" value="1"/>
</dbReference>
<dbReference type="InterPro" id="IPR020806">
    <property type="entry name" value="PKS_PP-bd"/>
</dbReference>
<dbReference type="AlphaFoldDB" id="A0A371DAQ6"/>
<dbReference type="InterPro" id="IPR042099">
    <property type="entry name" value="ANL_N_sf"/>
</dbReference>
<dbReference type="OrthoDB" id="429813at2759"/>
<evidence type="ECO:0000256" key="2">
    <source>
        <dbReference type="ARBA" id="ARBA00022553"/>
    </source>
</evidence>
<dbReference type="InterPro" id="IPR036291">
    <property type="entry name" value="NAD(P)-bd_dom_sf"/>
</dbReference>
<feature type="domain" description="Polyketide synthase-like phosphopantetheine-binding" evidence="4">
    <location>
        <begin position="591"/>
        <end position="666"/>
    </location>
</feature>
<reference evidence="5 6" key="1">
    <citation type="journal article" date="2018" name="Biotechnol. Biofuels">
        <title>Integrative visual omics of the white-rot fungus Polyporus brumalis exposes the biotechnological potential of its oxidative enzymes for delignifying raw plant biomass.</title>
        <authorList>
            <person name="Miyauchi S."/>
            <person name="Rancon A."/>
            <person name="Drula E."/>
            <person name="Hage H."/>
            <person name="Chaduli D."/>
            <person name="Favel A."/>
            <person name="Grisel S."/>
            <person name="Henrissat B."/>
            <person name="Herpoel-Gimbert I."/>
            <person name="Ruiz-Duenas F.J."/>
            <person name="Chevret D."/>
            <person name="Hainaut M."/>
            <person name="Lin J."/>
            <person name="Wang M."/>
            <person name="Pangilinan J."/>
            <person name="Lipzen A."/>
            <person name="Lesage-Meessen L."/>
            <person name="Navarro D."/>
            <person name="Riley R."/>
            <person name="Grigoriev I.V."/>
            <person name="Zhou S."/>
            <person name="Raouche S."/>
            <person name="Rosso M.N."/>
        </authorList>
    </citation>
    <scope>NUCLEOTIDE SEQUENCE [LARGE SCALE GENOMIC DNA]</scope>
    <source>
        <strain evidence="5 6">BRFM 1820</strain>
    </source>
</reference>
<dbReference type="SUPFAM" id="SSF56801">
    <property type="entry name" value="Acetyl-CoA synthetase-like"/>
    <property type="match status" value="1"/>
</dbReference>
<dbReference type="Proteomes" id="UP000256964">
    <property type="component" value="Unassembled WGS sequence"/>
</dbReference>
<dbReference type="InterPro" id="IPR000873">
    <property type="entry name" value="AMP-dep_synth/lig_dom"/>
</dbReference>
<keyword evidence="2" id="KW-0597">Phosphoprotein</keyword>
<dbReference type="GO" id="GO:0031177">
    <property type="term" value="F:phosphopantetheine binding"/>
    <property type="evidence" value="ECO:0007669"/>
    <property type="project" value="InterPro"/>
</dbReference>
<keyword evidence="6" id="KW-1185">Reference proteome</keyword>
<dbReference type="Pfam" id="PF23562">
    <property type="entry name" value="AMP-binding_C_3"/>
    <property type="match status" value="1"/>
</dbReference>
<evidence type="ECO:0000313" key="5">
    <source>
        <dbReference type="EMBL" id="RDX49618.1"/>
    </source>
</evidence>
<dbReference type="InterPro" id="IPR036736">
    <property type="entry name" value="ACP-like_sf"/>
</dbReference>
<organism evidence="5 6">
    <name type="scientific">Lentinus brumalis</name>
    <dbReference type="NCBI Taxonomy" id="2498619"/>
    <lineage>
        <taxon>Eukaryota</taxon>
        <taxon>Fungi</taxon>
        <taxon>Dikarya</taxon>
        <taxon>Basidiomycota</taxon>
        <taxon>Agaricomycotina</taxon>
        <taxon>Agaricomycetes</taxon>
        <taxon>Polyporales</taxon>
        <taxon>Polyporaceae</taxon>
        <taxon>Lentinus</taxon>
    </lineage>
</organism>
<dbReference type="SMART" id="SM00823">
    <property type="entry name" value="PKS_PP"/>
    <property type="match status" value="1"/>
</dbReference>
<accession>A0A371DAQ6</accession>
<evidence type="ECO:0000259" key="4">
    <source>
        <dbReference type="SMART" id="SM00823"/>
    </source>
</evidence>
<dbReference type="SUPFAM" id="SSF51735">
    <property type="entry name" value="NAD(P)-binding Rossmann-fold domains"/>
    <property type="match status" value="1"/>
</dbReference>
<keyword evidence="1" id="KW-0596">Phosphopantetheine</keyword>
<dbReference type="InterPro" id="IPR013120">
    <property type="entry name" value="FAR_NAD-bd"/>
</dbReference>
<evidence type="ECO:0000256" key="1">
    <source>
        <dbReference type="ARBA" id="ARBA00022450"/>
    </source>
</evidence>
<dbReference type="Gene3D" id="3.40.50.720">
    <property type="entry name" value="NAD(P)-binding Rossmann-like Domain"/>
    <property type="match status" value="1"/>
</dbReference>
<dbReference type="InterPro" id="IPR051414">
    <property type="entry name" value="Adenylate-forming_Reductase"/>
</dbReference>
<dbReference type="SUPFAM" id="SSF47336">
    <property type="entry name" value="ACP-like"/>
    <property type="match status" value="1"/>
</dbReference>
<gene>
    <name evidence="5" type="ORF">OH76DRAFT_1403518</name>
</gene>
<sequence length="1094" mass="119364">MTIVPSILTPQGVNVPTFSPPPLDGSATLPEWVPHHAKHSPRHAFAVYTDEAGDLQTVYYSEVWRAVKNAMVLLSRQQVGHGPLTSDTPAQPRKPAVVGILAVSDSLSYIALVWAIMSRGDTPFPISTRNSSLAVAHLVKQTGIQHLFVSSDPAMQRLAHEAAELSAADGARVQTFQMPTFEDLYLKDEGVDFEVQKRGLDDTVMIMHSSGSTAFPKPIPLTNRRVLEWATVPHVGELDLGGTRMAAHALPVFHAMGIAMYKWALSSGLTVACFRPTLPPVIPTPDSLLNGIISCKCDTAFSVPSMVEAWSQTLEDYQVLVNLKALMYAGAPMNKAIGDKMAQAGVNLVPLYGATESAVVSFGVYDRSSGRRAPELWDWFHISRRVAVHMVPYDEEERLYECILLETPEYHPSVITTTVNGVPAFETKDLLQRHPDDPTLWTVFGRTDDQLILSTGEKTNPGPLETILMQDPHVLAVVMFGRGRLQNGVLIQPKEPFDPEDEGKLAEFRNKIWPTIEKVNHYAPAHSRIFKEMVIVTSPSKPFEFTAKATPRRQACLNAYSQEIDAAYNKMQESSQPDIAPPEHWTRESVQGYIRTIVDKVMSAPVGEDDDLFQYGCDSLQSTWIRNTILHGIRESAHLPAHDVPLTFVYSNPTIRALTEYVYGLVAEGPSASDGADALNAKVASMVAMANKYKLSPVPSSGTGPTGATGTSERSAHGRTVLLTGTTGRLGSHALAQLLQSPDVARVYALNREKSGSDAALLERQRAQFKLFGLDVGLLSSDKVSFRAVQFEKEKLGLEEARYRELSANVDTVIHNAWRVDFNLTLPSFEPLLAGLRNLLELSRQAKQNGREPRFAFISSISVFRGYSGSVLAPEAPIEDPRIAAGGGYSESKWVAEQVVASASAVGIDTIVVRVGQLSGDTRIGGWSVQEWVPALLGASQKIGCVPSRNENLTWLPVDTAAAALLELLAPKNSAASDGARTEYAHLVCPTPTPWDAVFGAYAKRLGLPLVPIGEWVQRLESYSRSNTAAEGGAGLHLLEFFTKGLESGVEDVLSTEKTVARSRVLAEAKPVDEKDVERSLKFWVDVGAIKSMS</sequence>
<dbReference type="STRING" id="139420.A0A371DAQ6"/>
<proteinExistence type="predicted"/>
<dbReference type="EMBL" id="KZ857404">
    <property type="protein sequence ID" value="RDX49618.1"/>
    <property type="molecule type" value="Genomic_DNA"/>
</dbReference>
<evidence type="ECO:0000256" key="3">
    <source>
        <dbReference type="SAM" id="MobiDB-lite"/>
    </source>
</evidence>
<name>A0A371DAQ6_9APHY</name>
<dbReference type="Pfam" id="PF07993">
    <property type="entry name" value="NAD_binding_4"/>
    <property type="match status" value="1"/>
</dbReference>
<evidence type="ECO:0000313" key="6">
    <source>
        <dbReference type="Proteomes" id="UP000256964"/>
    </source>
</evidence>
<dbReference type="Gene3D" id="3.40.50.12780">
    <property type="entry name" value="N-terminal domain of ligase-like"/>
    <property type="match status" value="1"/>
</dbReference>
<dbReference type="Pfam" id="PF00501">
    <property type="entry name" value="AMP-binding"/>
    <property type="match status" value="1"/>
</dbReference>
<feature type="region of interest" description="Disordered" evidence="3">
    <location>
        <begin position="698"/>
        <end position="717"/>
    </location>
</feature>